<proteinExistence type="predicted"/>
<keyword evidence="3" id="KW-1185">Reference proteome</keyword>
<feature type="region of interest" description="Disordered" evidence="1">
    <location>
        <begin position="66"/>
        <end position="88"/>
    </location>
</feature>
<protein>
    <submittedName>
        <fullName evidence="2">Uncharacterized protein</fullName>
    </submittedName>
</protein>
<organism evidence="2 3">
    <name type="scientific">Catenaria anguillulae PL171</name>
    <dbReference type="NCBI Taxonomy" id="765915"/>
    <lineage>
        <taxon>Eukaryota</taxon>
        <taxon>Fungi</taxon>
        <taxon>Fungi incertae sedis</taxon>
        <taxon>Blastocladiomycota</taxon>
        <taxon>Blastocladiomycetes</taxon>
        <taxon>Blastocladiales</taxon>
        <taxon>Catenariaceae</taxon>
        <taxon>Catenaria</taxon>
    </lineage>
</organism>
<reference evidence="2 3" key="1">
    <citation type="submission" date="2016-07" db="EMBL/GenBank/DDBJ databases">
        <title>Pervasive Adenine N6-methylation of Active Genes in Fungi.</title>
        <authorList>
            <consortium name="DOE Joint Genome Institute"/>
            <person name="Mondo S.J."/>
            <person name="Dannebaum R.O."/>
            <person name="Kuo R.C."/>
            <person name="Labutti K."/>
            <person name="Haridas S."/>
            <person name="Kuo A."/>
            <person name="Salamov A."/>
            <person name="Ahrendt S.R."/>
            <person name="Lipzen A."/>
            <person name="Sullivan W."/>
            <person name="Andreopoulos W.B."/>
            <person name="Clum A."/>
            <person name="Lindquist E."/>
            <person name="Daum C."/>
            <person name="Ramamoorthy G.K."/>
            <person name="Gryganskyi A."/>
            <person name="Culley D."/>
            <person name="Magnuson J.K."/>
            <person name="James T.Y."/>
            <person name="O'Malley M.A."/>
            <person name="Stajich J.E."/>
            <person name="Spatafora J.W."/>
            <person name="Visel A."/>
            <person name="Grigoriev I.V."/>
        </authorList>
    </citation>
    <scope>NUCLEOTIDE SEQUENCE [LARGE SCALE GENOMIC DNA]</scope>
    <source>
        <strain evidence="2 3">PL171</strain>
    </source>
</reference>
<feature type="region of interest" description="Disordered" evidence="1">
    <location>
        <begin position="168"/>
        <end position="189"/>
    </location>
</feature>
<evidence type="ECO:0000313" key="3">
    <source>
        <dbReference type="Proteomes" id="UP000193411"/>
    </source>
</evidence>
<comment type="caution">
    <text evidence="2">The sequence shown here is derived from an EMBL/GenBank/DDBJ whole genome shotgun (WGS) entry which is preliminary data.</text>
</comment>
<gene>
    <name evidence="2" type="ORF">BCR44DRAFT_1441442</name>
</gene>
<dbReference type="Proteomes" id="UP000193411">
    <property type="component" value="Unassembled WGS sequence"/>
</dbReference>
<evidence type="ECO:0000256" key="1">
    <source>
        <dbReference type="SAM" id="MobiDB-lite"/>
    </source>
</evidence>
<evidence type="ECO:0000313" key="2">
    <source>
        <dbReference type="EMBL" id="ORZ31836.1"/>
    </source>
</evidence>
<dbReference type="AlphaFoldDB" id="A0A1Y2HB67"/>
<sequence length="271" mass="30078">MSIRVKEPPRSISSRMAPCISLDSMIPSPTCFLDMTRSQGARACMPSSVDASSRLIKPATIGDVTKTVGRPMAGSTNLCRSSSTKSSHTRMHSSYESLRRLFHLKHQFATGRPPDPFLQQRPPNRHMYPIRQQGPKPASAHHTPAAYLGHYGLPHVLMLHQARTPQQTRSANAVPTRAGTQASRLSTDPTCRVMSRKRRASTMSSTSLAPTRRLQAMVPGRIRDGTASQARRRGRRACRCMNEGKVCDAAFRPELGCESKCQSWRRMREGV</sequence>
<name>A0A1Y2HB67_9FUNG</name>
<accession>A0A1Y2HB67</accession>
<feature type="compositionally biased region" description="Polar residues" evidence="1">
    <location>
        <begin position="74"/>
        <end position="88"/>
    </location>
</feature>
<dbReference type="EMBL" id="MCFL01000054">
    <property type="protein sequence ID" value="ORZ31836.1"/>
    <property type="molecule type" value="Genomic_DNA"/>
</dbReference>